<evidence type="ECO:0000313" key="4">
    <source>
        <dbReference type="EMBL" id="RKF07135.1"/>
    </source>
</evidence>
<dbReference type="PANTHER" id="PTHR14289">
    <property type="entry name" value="F-BOX ONLY PROTEIN 3"/>
    <property type="match status" value="1"/>
</dbReference>
<evidence type="ECO:0000256" key="2">
    <source>
        <dbReference type="HAMAP-Rule" id="MF_00791"/>
    </source>
</evidence>
<keyword evidence="5" id="KW-1185">Reference proteome</keyword>
<reference evidence="4 5" key="1">
    <citation type="journal article" date="2018" name="Int. J. Syst. Bacteriol.">
        <title>Oceaniradius stylonemae gen. nov., sp. nov., isolated from a red alga, Stylonema cornu-cervi.</title>
        <authorList>
            <person name="Jeong S."/>
        </authorList>
    </citation>
    <scope>NUCLEOTIDE SEQUENCE [LARGE SCALE GENOMIC DNA]</scope>
    <source>
        <strain evidence="4 5">StC1</strain>
    </source>
</reference>
<dbReference type="NCBIfam" id="NF003967">
    <property type="entry name" value="PRK05461.1"/>
    <property type="match status" value="1"/>
</dbReference>
<proteinExistence type="inferred from homology"/>
<dbReference type="SUPFAM" id="SSF110069">
    <property type="entry name" value="ApaG-like"/>
    <property type="match status" value="1"/>
</dbReference>
<comment type="caution">
    <text evidence="4">The sequence shown here is derived from an EMBL/GenBank/DDBJ whole genome shotgun (WGS) entry which is preliminary data.</text>
</comment>
<evidence type="ECO:0000259" key="3">
    <source>
        <dbReference type="PROSITE" id="PS51087"/>
    </source>
</evidence>
<dbReference type="InterPro" id="IPR023065">
    <property type="entry name" value="Uncharacterised_ApaG"/>
</dbReference>
<gene>
    <name evidence="2 4" type="primary">apaG</name>
    <name evidence="4" type="ORF">DEM25_004600</name>
</gene>
<accession>A0A3A8AB83</accession>
<evidence type="ECO:0000313" key="5">
    <source>
        <dbReference type="Proteomes" id="UP000246132"/>
    </source>
</evidence>
<dbReference type="InterPro" id="IPR036767">
    <property type="entry name" value="ApaG_sf"/>
</dbReference>
<dbReference type="GO" id="GO:0070987">
    <property type="term" value="P:error-free translesion synthesis"/>
    <property type="evidence" value="ECO:0007669"/>
    <property type="project" value="TreeGrafter"/>
</dbReference>
<dbReference type="AlphaFoldDB" id="A0A3A8AB83"/>
<dbReference type="PROSITE" id="PS51087">
    <property type="entry name" value="APAG"/>
    <property type="match status" value="1"/>
</dbReference>
<feature type="domain" description="ApaG" evidence="3">
    <location>
        <begin position="3"/>
        <end position="127"/>
    </location>
</feature>
<dbReference type="InterPro" id="IPR007474">
    <property type="entry name" value="ApaG_domain"/>
</dbReference>
<dbReference type="Pfam" id="PF04379">
    <property type="entry name" value="DUF525"/>
    <property type="match status" value="1"/>
</dbReference>
<protein>
    <recommendedName>
        <fullName evidence="1 2">Protein ApaG</fullName>
    </recommendedName>
</protein>
<dbReference type="OrthoDB" id="9795226at2"/>
<dbReference type="PANTHER" id="PTHR14289:SF16">
    <property type="entry name" value="POLYMERASE DELTA-INTERACTING PROTEIN 2"/>
    <property type="match status" value="1"/>
</dbReference>
<dbReference type="RefSeq" id="WP_109766904.1">
    <property type="nucleotide sequence ID" value="NZ_CP159474.1"/>
</dbReference>
<name>A0A3A8AB83_9HYPH</name>
<evidence type="ECO:0000256" key="1">
    <source>
        <dbReference type="ARBA" id="ARBA00017693"/>
    </source>
</evidence>
<dbReference type="Proteomes" id="UP000246132">
    <property type="component" value="Unassembled WGS sequence"/>
</dbReference>
<organism evidence="4 5">
    <name type="scientific">Oceaniradius stylonematis</name>
    <dbReference type="NCBI Taxonomy" id="2184161"/>
    <lineage>
        <taxon>Bacteria</taxon>
        <taxon>Pseudomonadati</taxon>
        <taxon>Pseudomonadota</taxon>
        <taxon>Alphaproteobacteria</taxon>
        <taxon>Hyphomicrobiales</taxon>
        <taxon>Ahrensiaceae</taxon>
        <taxon>Oceaniradius</taxon>
    </lineage>
</organism>
<sequence length="130" mass="14581">MYRETTDGIEVTVRPDFLDEESEPDDGRWFWAYTVVIANHSEETVQLESRYWRITNALGAVEEVSGPGVIGEQPVLSPGDSFQYTSGCPLNTPSGTMVGHYVMRRQSGERMRARVPAFSLDVPNVVRTIN</sequence>
<dbReference type="Gene3D" id="2.60.40.1470">
    <property type="entry name" value="ApaG domain"/>
    <property type="match status" value="1"/>
</dbReference>
<dbReference type="HAMAP" id="MF_00791">
    <property type="entry name" value="ApaG"/>
    <property type="match status" value="1"/>
</dbReference>
<dbReference type="EMBL" id="QFWV02000004">
    <property type="protein sequence ID" value="RKF07135.1"/>
    <property type="molecule type" value="Genomic_DNA"/>
</dbReference>